<accession>A0A284SAW4</accession>
<reference evidence="2" key="1">
    <citation type="journal article" date="2017" name="Nat. Ecol. Evol.">
        <title>Genome expansion and lineage-specific genetic innovations in the forest pathogenic fungi Armillaria.</title>
        <authorList>
            <person name="Sipos G."/>
            <person name="Prasanna A.N."/>
            <person name="Walter M.C."/>
            <person name="O'Connor E."/>
            <person name="Balint B."/>
            <person name="Krizsan K."/>
            <person name="Kiss B."/>
            <person name="Hess J."/>
            <person name="Varga T."/>
            <person name="Slot J."/>
            <person name="Riley R."/>
            <person name="Boka B."/>
            <person name="Rigling D."/>
            <person name="Barry K."/>
            <person name="Lee J."/>
            <person name="Mihaltcheva S."/>
            <person name="LaButti K."/>
            <person name="Lipzen A."/>
            <person name="Waldron R."/>
            <person name="Moloney N.M."/>
            <person name="Sperisen C."/>
            <person name="Kredics L."/>
            <person name="Vagvoelgyi C."/>
            <person name="Patrignani A."/>
            <person name="Fitzpatrick D."/>
            <person name="Nagy I."/>
            <person name="Doyle S."/>
            <person name="Anderson J.B."/>
            <person name="Grigoriev I.V."/>
            <person name="Gueldener U."/>
            <person name="Muensterkoetter M."/>
            <person name="Nagy L.G."/>
        </authorList>
    </citation>
    <scope>NUCLEOTIDE SEQUENCE [LARGE SCALE GENOMIC DNA]</scope>
    <source>
        <strain evidence="2">C18/9</strain>
    </source>
</reference>
<keyword evidence="2" id="KW-1185">Reference proteome</keyword>
<dbReference type="EMBL" id="FUEG01000054">
    <property type="protein sequence ID" value="SJL18163.1"/>
    <property type="molecule type" value="Genomic_DNA"/>
</dbReference>
<evidence type="ECO:0000313" key="1">
    <source>
        <dbReference type="EMBL" id="SJL18163.1"/>
    </source>
</evidence>
<name>A0A284SAW4_ARMOS</name>
<sequence>MPKEIPLAPVGIFGRYYAHTIAQAFYYATNSGPPRAGHHHISRLPEKILLDHLRLVSIYAPDKNIWFPELLYCAPEKKGRK</sequence>
<protein>
    <submittedName>
        <fullName evidence="1">Uncharacterized protein</fullName>
    </submittedName>
</protein>
<gene>
    <name evidence="1" type="ORF">ARMOST_21739</name>
</gene>
<dbReference type="AlphaFoldDB" id="A0A284SAW4"/>
<proteinExistence type="predicted"/>
<organism evidence="1 2">
    <name type="scientific">Armillaria ostoyae</name>
    <name type="common">Armillaria root rot fungus</name>
    <dbReference type="NCBI Taxonomy" id="47428"/>
    <lineage>
        <taxon>Eukaryota</taxon>
        <taxon>Fungi</taxon>
        <taxon>Dikarya</taxon>
        <taxon>Basidiomycota</taxon>
        <taxon>Agaricomycotina</taxon>
        <taxon>Agaricomycetes</taxon>
        <taxon>Agaricomycetidae</taxon>
        <taxon>Agaricales</taxon>
        <taxon>Marasmiineae</taxon>
        <taxon>Physalacriaceae</taxon>
        <taxon>Armillaria</taxon>
    </lineage>
</organism>
<dbReference type="Proteomes" id="UP000219338">
    <property type="component" value="Unassembled WGS sequence"/>
</dbReference>
<evidence type="ECO:0000313" key="2">
    <source>
        <dbReference type="Proteomes" id="UP000219338"/>
    </source>
</evidence>